<keyword evidence="2" id="KW-1133">Transmembrane helix</keyword>
<dbReference type="KEGG" id="ssub:CP968_32700"/>
<dbReference type="InterPro" id="IPR025241">
    <property type="entry name" value="DUF4190"/>
</dbReference>
<dbReference type="Proteomes" id="UP000634660">
    <property type="component" value="Unassembled WGS sequence"/>
</dbReference>
<feature type="transmembrane region" description="Helical" evidence="2">
    <location>
        <begin position="76"/>
        <end position="102"/>
    </location>
</feature>
<evidence type="ECO:0000313" key="4">
    <source>
        <dbReference type="EMBL" id="GGZ70553.1"/>
    </source>
</evidence>
<dbReference type="Pfam" id="PF13828">
    <property type="entry name" value="DUF4190"/>
    <property type="match status" value="1"/>
</dbReference>
<feature type="transmembrane region" description="Helical" evidence="2">
    <location>
        <begin position="43"/>
        <end position="64"/>
    </location>
</feature>
<reference evidence="4" key="3">
    <citation type="submission" date="2020-09" db="EMBL/GenBank/DDBJ databases">
        <authorList>
            <person name="Sun Q."/>
            <person name="Ohkuma M."/>
        </authorList>
    </citation>
    <scope>NUCLEOTIDE SEQUENCE</scope>
    <source>
        <strain evidence="4">JCM 4834</strain>
    </source>
</reference>
<feature type="domain" description="DUF4190" evidence="3">
    <location>
        <begin position="28"/>
        <end position="93"/>
    </location>
</feature>
<evidence type="ECO:0000313" key="6">
    <source>
        <dbReference type="Proteomes" id="UP000326831"/>
    </source>
</evidence>
<evidence type="ECO:0000313" key="5">
    <source>
        <dbReference type="EMBL" id="QEU82387.1"/>
    </source>
</evidence>
<evidence type="ECO:0000256" key="2">
    <source>
        <dbReference type="SAM" id="Phobius"/>
    </source>
</evidence>
<protein>
    <submittedName>
        <fullName evidence="5">DUF4190 domain-containing protein</fullName>
    </submittedName>
</protein>
<organism evidence="5 6">
    <name type="scientific">Streptomyces subrutilus</name>
    <dbReference type="NCBI Taxonomy" id="36818"/>
    <lineage>
        <taxon>Bacteria</taxon>
        <taxon>Bacillati</taxon>
        <taxon>Actinomycetota</taxon>
        <taxon>Actinomycetes</taxon>
        <taxon>Kitasatosporales</taxon>
        <taxon>Streptomycetaceae</taxon>
        <taxon>Streptomyces</taxon>
    </lineage>
</organism>
<keyword evidence="2" id="KW-0472">Membrane</keyword>
<dbReference type="AlphaFoldDB" id="A0A5P2V025"/>
<name>A0A5P2V025_9ACTN</name>
<accession>A0A5P2V025</accession>
<gene>
    <name evidence="5" type="ORF">CP968_32700</name>
    <name evidence="4" type="ORF">GCM10010371_33130</name>
</gene>
<proteinExistence type="predicted"/>
<reference evidence="4" key="1">
    <citation type="journal article" date="2014" name="Int. J. Syst. Evol. Microbiol.">
        <title>Complete genome sequence of Corynebacterium casei LMG S-19264T (=DSM 44701T), isolated from a smear-ripened cheese.</title>
        <authorList>
            <consortium name="US DOE Joint Genome Institute (JGI-PGF)"/>
            <person name="Walter F."/>
            <person name="Albersmeier A."/>
            <person name="Kalinowski J."/>
            <person name="Ruckert C."/>
        </authorList>
    </citation>
    <scope>NUCLEOTIDE SEQUENCE</scope>
    <source>
        <strain evidence="4">JCM 4834</strain>
    </source>
</reference>
<dbReference type="EMBL" id="BMVX01000011">
    <property type="protein sequence ID" value="GGZ70553.1"/>
    <property type="molecule type" value="Genomic_DNA"/>
</dbReference>
<evidence type="ECO:0000256" key="1">
    <source>
        <dbReference type="SAM" id="MobiDB-lite"/>
    </source>
</evidence>
<sequence length="136" mass="13959">MSDPYRSPEGSGTHTAPAPARPGRRNGLAVAALVTGVASLLLLWLWFVGIPLALVAIGLGIAALRRARGGAGGRGMAISGLVLGSVTVVIAGILVAVGVSILNSDEGKDLRSCVNNARTEQDRQDCSNRFNQDVGN</sequence>
<keyword evidence="2" id="KW-0812">Transmembrane</keyword>
<dbReference type="Proteomes" id="UP000326831">
    <property type="component" value="Chromosome"/>
</dbReference>
<dbReference type="EMBL" id="CP023701">
    <property type="protein sequence ID" value="QEU82387.1"/>
    <property type="molecule type" value="Genomic_DNA"/>
</dbReference>
<dbReference type="OrthoDB" id="4293900at2"/>
<feature type="region of interest" description="Disordered" evidence="1">
    <location>
        <begin position="1"/>
        <end position="21"/>
    </location>
</feature>
<dbReference type="RefSeq" id="WP_150521396.1">
    <property type="nucleotide sequence ID" value="NZ_BMVX01000011.1"/>
</dbReference>
<reference evidence="5 6" key="2">
    <citation type="submission" date="2017-09" db="EMBL/GenBank/DDBJ databases">
        <authorList>
            <person name="Lee N."/>
            <person name="Cho B.-K."/>
        </authorList>
    </citation>
    <scope>NUCLEOTIDE SEQUENCE [LARGE SCALE GENOMIC DNA]</scope>
    <source>
        <strain evidence="5 6">ATCC 27467</strain>
    </source>
</reference>
<evidence type="ECO:0000259" key="3">
    <source>
        <dbReference type="Pfam" id="PF13828"/>
    </source>
</evidence>
<keyword evidence="6" id="KW-1185">Reference proteome</keyword>